<proteinExistence type="predicted"/>
<name>A0AAV1QPH4_SCOSC</name>
<evidence type="ECO:0000313" key="2">
    <source>
        <dbReference type="Proteomes" id="UP001314229"/>
    </source>
</evidence>
<reference evidence="1 2" key="1">
    <citation type="submission" date="2024-01" db="EMBL/GenBank/DDBJ databases">
        <authorList>
            <person name="Alioto T."/>
            <person name="Alioto T."/>
            <person name="Gomez Garrido J."/>
        </authorList>
    </citation>
    <scope>NUCLEOTIDE SEQUENCE [LARGE SCALE GENOMIC DNA]</scope>
</reference>
<feature type="non-terminal residue" evidence="1">
    <location>
        <position position="1"/>
    </location>
</feature>
<comment type="caution">
    <text evidence="1">The sequence shown here is derived from an EMBL/GenBank/DDBJ whole genome shotgun (WGS) entry which is preliminary data.</text>
</comment>
<dbReference type="EMBL" id="CAWUFR010003275">
    <property type="protein sequence ID" value="CAK6984992.1"/>
    <property type="molecule type" value="Genomic_DNA"/>
</dbReference>
<dbReference type="AlphaFoldDB" id="A0AAV1QPH4"/>
<dbReference type="Proteomes" id="UP001314229">
    <property type="component" value="Unassembled WGS sequence"/>
</dbReference>
<accession>A0AAV1QPH4</accession>
<protein>
    <submittedName>
        <fullName evidence="1">Uncharacterized protein LOC122966775</fullName>
    </submittedName>
</protein>
<organism evidence="1 2">
    <name type="scientific">Scomber scombrus</name>
    <name type="common">Atlantic mackerel</name>
    <name type="synonym">Scomber vernalis</name>
    <dbReference type="NCBI Taxonomy" id="13677"/>
    <lineage>
        <taxon>Eukaryota</taxon>
        <taxon>Metazoa</taxon>
        <taxon>Chordata</taxon>
        <taxon>Craniata</taxon>
        <taxon>Vertebrata</taxon>
        <taxon>Euteleostomi</taxon>
        <taxon>Actinopterygii</taxon>
        <taxon>Neopterygii</taxon>
        <taxon>Teleostei</taxon>
        <taxon>Neoteleostei</taxon>
        <taxon>Acanthomorphata</taxon>
        <taxon>Pelagiaria</taxon>
        <taxon>Scombriformes</taxon>
        <taxon>Scombridae</taxon>
        <taxon>Scomber</taxon>
    </lineage>
</organism>
<evidence type="ECO:0000313" key="1">
    <source>
        <dbReference type="EMBL" id="CAK6984992.1"/>
    </source>
</evidence>
<keyword evidence="2" id="KW-1185">Reference proteome</keyword>
<gene>
    <name evidence="1" type="ORF">FSCOSCO3_A036066</name>
</gene>
<feature type="non-terminal residue" evidence="1">
    <location>
        <position position="57"/>
    </location>
</feature>
<sequence length="57" mass="6380">SYCGRSADGRPLVFHLRDPSFPSQHQTQLDLTDSITALQEPLQSHTADVHRPKHVTS</sequence>